<dbReference type="Gene3D" id="2.40.170.20">
    <property type="entry name" value="TonB-dependent receptor, beta-barrel domain"/>
    <property type="match status" value="1"/>
</dbReference>
<dbReference type="PROSITE" id="PS52016">
    <property type="entry name" value="TONB_DEPENDENT_REC_3"/>
    <property type="match status" value="1"/>
</dbReference>
<gene>
    <name evidence="13" type="ORF">GCM10023231_13060</name>
</gene>
<dbReference type="EMBL" id="BAABIQ010000006">
    <property type="protein sequence ID" value="GAA4786450.1"/>
    <property type="molecule type" value="Genomic_DNA"/>
</dbReference>
<keyword evidence="5 9" id="KW-0798">TonB box</keyword>
<comment type="subcellular location">
    <subcellularLocation>
        <location evidence="1 8">Cell outer membrane</location>
        <topology evidence="1 8">Multi-pass membrane protein</topology>
    </subcellularLocation>
</comment>
<evidence type="ECO:0000256" key="3">
    <source>
        <dbReference type="ARBA" id="ARBA00022452"/>
    </source>
</evidence>
<proteinExistence type="inferred from homology"/>
<feature type="signal peptide" evidence="10">
    <location>
        <begin position="1"/>
        <end position="17"/>
    </location>
</feature>
<feature type="domain" description="TonB-dependent receptor-like beta-barrel" evidence="11">
    <location>
        <begin position="453"/>
        <end position="1009"/>
    </location>
</feature>
<dbReference type="InterPro" id="IPR023997">
    <property type="entry name" value="TonB-dep_OMP_SusC/RagA_CS"/>
</dbReference>
<reference evidence="14" key="1">
    <citation type="journal article" date="2019" name="Int. J. Syst. Evol. Microbiol.">
        <title>The Global Catalogue of Microorganisms (GCM) 10K type strain sequencing project: providing services to taxonomists for standard genome sequencing and annotation.</title>
        <authorList>
            <consortium name="The Broad Institute Genomics Platform"/>
            <consortium name="The Broad Institute Genome Sequencing Center for Infectious Disease"/>
            <person name="Wu L."/>
            <person name="Ma J."/>
        </authorList>
    </citation>
    <scope>NUCLEOTIDE SEQUENCE [LARGE SCALE GENOMIC DNA]</scope>
    <source>
        <strain evidence="14">JCM 18200</strain>
    </source>
</reference>
<name>A0ABP9AVE1_9SPHI</name>
<evidence type="ECO:0000256" key="7">
    <source>
        <dbReference type="ARBA" id="ARBA00023237"/>
    </source>
</evidence>
<evidence type="ECO:0000256" key="6">
    <source>
        <dbReference type="ARBA" id="ARBA00023136"/>
    </source>
</evidence>
<dbReference type="Pfam" id="PF00593">
    <property type="entry name" value="TonB_dep_Rec_b-barrel"/>
    <property type="match status" value="1"/>
</dbReference>
<dbReference type="Pfam" id="PF13715">
    <property type="entry name" value="CarbopepD_reg_2"/>
    <property type="match status" value="1"/>
</dbReference>
<evidence type="ECO:0000256" key="5">
    <source>
        <dbReference type="ARBA" id="ARBA00023077"/>
    </source>
</evidence>
<evidence type="ECO:0000259" key="11">
    <source>
        <dbReference type="Pfam" id="PF00593"/>
    </source>
</evidence>
<dbReference type="SUPFAM" id="SSF56935">
    <property type="entry name" value="Porins"/>
    <property type="match status" value="1"/>
</dbReference>
<keyword evidence="7 8" id="KW-0998">Cell outer membrane</keyword>
<dbReference type="Proteomes" id="UP001501411">
    <property type="component" value="Unassembled WGS sequence"/>
</dbReference>
<evidence type="ECO:0000259" key="12">
    <source>
        <dbReference type="Pfam" id="PF07715"/>
    </source>
</evidence>
<dbReference type="InterPro" id="IPR037066">
    <property type="entry name" value="Plug_dom_sf"/>
</dbReference>
<dbReference type="InterPro" id="IPR012910">
    <property type="entry name" value="Plug_dom"/>
</dbReference>
<evidence type="ECO:0000256" key="1">
    <source>
        <dbReference type="ARBA" id="ARBA00004571"/>
    </source>
</evidence>
<keyword evidence="10" id="KW-0732">Signal</keyword>
<keyword evidence="13" id="KW-0675">Receptor</keyword>
<dbReference type="Pfam" id="PF07715">
    <property type="entry name" value="Plug"/>
    <property type="match status" value="1"/>
</dbReference>
<feature type="domain" description="TonB-dependent receptor plug" evidence="12">
    <location>
        <begin position="130"/>
        <end position="236"/>
    </location>
</feature>
<evidence type="ECO:0000313" key="13">
    <source>
        <dbReference type="EMBL" id="GAA4786450.1"/>
    </source>
</evidence>
<evidence type="ECO:0000256" key="8">
    <source>
        <dbReference type="PROSITE-ProRule" id="PRU01360"/>
    </source>
</evidence>
<dbReference type="InterPro" id="IPR039426">
    <property type="entry name" value="TonB-dep_rcpt-like"/>
</dbReference>
<dbReference type="InterPro" id="IPR023996">
    <property type="entry name" value="TonB-dep_OMP_SusC/RagA"/>
</dbReference>
<evidence type="ECO:0000313" key="14">
    <source>
        <dbReference type="Proteomes" id="UP001501411"/>
    </source>
</evidence>
<evidence type="ECO:0000256" key="10">
    <source>
        <dbReference type="SAM" id="SignalP"/>
    </source>
</evidence>
<dbReference type="InterPro" id="IPR036942">
    <property type="entry name" value="Beta-barrel_TonB_sf"/>
</dbReference>
<keyword evidence="6 8" id="KW-0472">Membrane</keyword>
<dbReference type="NCBIfam" id="TIGR04057">
    <property type="entry name" value="SusC_RagA_signa"/>
    <property type="match status" value="1"/>
</dbReference>
<sequence length="1039" mass="115983">MLMLMNLLVFLTFNSVASNNPTWLTPTTKFTEADRQLQQQLKGLVVDTKGQPISGVTVTVKGTGIVLGTDIEGHFVLDKVASNAVLVLKSMGYKMQEVAVAGKKELRIVMEDDVAGLDEVIVVGYGTAKKSDLTGAVARVSASDFQDQGTTQLTDMLAGTVAGFQANQSTSASGGSSMEIRGVNSINASTSPMIVLDGVIYNGDIADINPNDIESIDILKDASSAAVYGARAANGVMLVTTKKGLTGKPTINFSTKQGLTQATSTDFGARDPENYINYRRDFLRTLGNTVPAYYYDNPSALTDGVTLEQWRSASNNPNPDNTKEWLSRLNFFPPEIESYLSGNTVNWTDEVLKTARRQEYDVSINGGSDRMKYYWSLGYLDNEGIIIGDKYNTVRARINLDTKITDWFNVGINAQYAYRNQGSVPANLNQMSAVSPFASIYEADGTINFYPHGYISPNPLLNTLGQDRSNNVQTLFASLYGELKLPFGITYRLSFQPRTKLDKDYNFWSTETITGRETYSNGYATREDFSSFEWMIDNLLKWNKTFGIHSFDVTLLYNAEKYRSWSSNMGNQSFQPSPTLGYGGLQFGNNPSVNTNDTKYTGDGLMARVNYALMEKYLVTASVRRDGFSGFGQENPYATFPAAAIAWQVHKEKFFHVPAVNQLKLRASWGKNGNRDIGPYASFAQMESVQYYDGSNQIVGIYTSTLSNPALSWEETESLNFGIDAALFNNRFSLTAEFYNAKTNKLLVNRSLPTITGFDNVTTNIGSLANKGFELTLNSLNMQGPNFTWRSVLNFSLNRNKINSLFGEMGSYTLAGKTLTGEIPDYSNKWFVGQPLDVIWDYQVNGIWQQEEAEEAAKYGLQPGDFKVTDLDGNYRYEALQDKQFIGFSAPRYLLGLRNEFTFLKNFSASIFLRADLGHKRKFNEIVADYSMNDRQSSANFQYWTPENRSNEYPKLSRNMTVFGGNLIPYFNTAFLRVQDVTLSYTFPPTWIERFKAKNVRIFFSARNLLTISDWPGWDPESGNVPMPKLFTLGLNAAL</sequence>
<evidence type="ECO:0000256" key="2">
    <source>
        <dbReference type="ARBA" id="ARBA00022448"/>
    </source>
</evidence>
<dbReference type="Gene3D" id="2.60.40.1120">
    <property type="entry name" value="Carboxypeptidase-like, regulatory domain"/>
    <property type="match status" value="1"/>
</dbReference>
<accession>A0ABP9AVE1</accession>
<keyword evidence="4 8" id="KW-0812">Transmembrane</keyword>
<dbReference type="Gene3D" id="2.170.130.10">
    <property type="entry name" value="TonB-dependent receptor, plug domain"/>
    <property type="match status" value="1"/>
</dbReference>
<evidence type="ECO:0000256" key="9">
    <source>
        <dbReference type="RuleBase" id="RU003357"/>
    </source>
</evidence>
<dbReference type="InterPro" id="IPR008969">
    <property type="entry name" value="CarboxyPept-like_regulatory"/>
</dbReference>
<dbReference type="InterPro" id="IPR000531">
    <property type="entry name" value="Beta-barrel_TonB"/>
</dbReference>
<dbReference type="NCBIfam" id="TIGR04056">
    <property type="entry name" value="OMP_RagA_SusC"/>
    <property type="match status" value="1"/>
</dbReference>
<keyword evidence="3 8" id="KW-1134">Transmembrane beta strand</keyword>
<dbReference type="SUPFAM" id="SSF49464">
    <property type="entry name" value="Carboxypeptidase regulatory domain-like"/>
    <property type="match status" value="1"/>
</dbReference>
<keyword evidence="14" id="KW-1185">Reference proteome</keyword>
<evidence type="ECO:0000256" key="4">
    <source>
        <dbReference type="ARBA" id="ARBA00022692"/>
    </source>
</evidence>
<protein>
    <submittedName>
        <fullName evidence="13">TonB-dependent receptor</fullName>
    </submittedName>
</protein>
<keyword evidence="2 8" id="KW-0813">Transport</keyword>
<comment type="similarity">
    <text evidence="8 9">Belongs to the TonB-dependent receptor family.</text>
</comment>
<comment type="caution">
    <text evidence="13">The sequence shown here is derived from an EMBL/GenBank/DDBJ whole genome shotgun (WGS) entry which is preliminary data.</text>
</comment>
<feature type="chain" id="PRO_5046341755" evidence="10">
    <location>
        <begin position="18"/>
        <end position="1039"/>
    </location>
</feature>
<organism evidence="13 14">
    <name type="scientific">Olivibacter ginsenosidimutans</name>
    <dbReference type="NCBI Taxonomy" id="1176537"/>
    <lineage>
        <taxon>Bacteria</taxon>
        <taxon>Pseudomonadati</taxon>
        <taxon>Bacteroidota</taxon>
        <taxon>Sphingobacteriia</taxon>
        <taxon>Sphingobacteriales</taxon>
        <taxon>Sphingobacteriaceae</taxon>
        <taxon>Olivibacter</taxon>
    </lineage>
</organism>